<keyword evidence="2" id="KW-1185">Reference proteome</keyword>
<evidence type="ECO:0000313" key="1">
    <source>
        <dbReference type="EMBL" id="KAI8526573.1"/>
    </source>
</evidence>
<reference evidence="1" key="1">
    <citation type="submission" date="2022-02" db="EMBL/GenBank/DDBJ databases">
        <title>Plant Genome Project.</title>
        <authorList>
            <person name="Zhang R.-G."/>
        </authorList>
    </citation>
    <scope>NUCLEOTIDE SEQUENCE</scope>
    <source>
        <strain evidence="1">AT1</strain>
    </source>
</reference>
<comment type="caution">
    <text evidence="1">The sequence shown here is derived from an EMBL/GenBank/DDBJ whole genome shotgun (WGS) entry which is preliminary data.</text>
</comment>
<proteinExistence type="predicted"/>
<name>A0ACC0LEK7_RHOML</name>
<sequence>MVVAKSLGDVIAVEEPGDCGKMTNYLRVRVWLDISKPLKKGFFLRRPKEDDLWVRFKYERLSDFCYGCGKVSHTANECKEKRSFNAKDWEFDGSLRAEFAVVDTIQYGDKPLPRLVYPEGRRSVGEDGGACSGTGKERVANPIGNIPAPNPEVRQHCGIVERIMVRTDPLESDTSRAGTNEVEDLSSGTPPVLQQFICDSVGLNCGFVGLSIGLSSRGGAVCGGPLYYVEEPDSPRPISGVGRAKNPEEFQVGPNSLLGNSFSVELGRAGQCPRTGEEGLVSAFNKALSLKRKGVEESERDQGKRLKESGHVDTGEQELALVRLSTGGKGSSRSPKRGCLGRGRGRRGGRAGRSSIRGWNHMPVLCDVDLVDVEVRTGGDLGESASKGVSGTENASAGGSDQNDGRVLVAGPEQPRVQW</sequence>
<protein>
    <submittedName>
        <fullName evidence="1">Uncharacterized protein</fullName>
    </submittedName>
</protein>
<gene>
    <name evidence="1" type="ORF">RHMOL_Rhmol12G0006900</name>
</gene>
<accession>A0ACC0LEK7</accession>
<organism evidence="1 2">
    <name type="scientific">Rhododendron molle</name>
    <name type="common">Chinese azalea</name>
    <name type="synonym">Azalea mollis</name>
    <dbReference type="NCBI Taxonomy" id="49168"/>
    <lineage>
        <taxon>Eukaryota</taxon>
        <taxon>Viridiplantae</taxon>
        <taxon>Streptophyta</taxon>
        <taxon>Embryophyta</taxon>
        <taxon>Tracheophyta</taxon>
        <taxon>Spermatophyta</taxon>
        <taxon>Magnoliopsida</taxon>
        <taxon>eudicotyledons</taxon>
        <taxon>Gunneridae</taxon>
        <taxon>Pentapetalae</taxon>
        <taxon>asterids</taxon>
        <taxon>Ericales</taxon>
        <taxon>Ericaceae</taxon>
        <taxon>Ericoideae</taxon>
        <taxon>Rhodoreae</taxon>
        <taxon>Rhododendron</taxon>
    </lineage>
</organism>
<evidence type="ECO:0000313" key="2">
    <source>
        <dbReference type="Proteomes" id="UP001062846"/>
    </source>
</evidence>
<dbReference type="EMBL" id="CM046399">
    <property type="protein sequence ID" value="KAI8526573.1"/>
    <property type="molecule type" value="Genomic_DNA"/>
</dbReference>
<dbReference type="Proteomes" id="UP001062846">
    <property type="component" value="Chromosome 12"/>
</dbReference>